<proteinExistence type="inferred from homology"/>
<sequence>MTETPWTMLQRRLVSRYDDLRRRLARHLGSPERADDALQDTWLRLERGGEISSVQSPDSYLFRVAVNIARDQLRAESRRLTTTEVEVLLNIADTAPDATRILEARSDLEALKRVMEELPARQRAILVAARLEKMPRSDIARRFGVSVRFVQRELQEAQDYCAARLRNLEIPRYRSMPRETSLVKEPLEVIGQERTPPGTDE</sequence>
<protein>
    <submittedName>
        <fullName evidence="7">RNA polymerase subunit sigma-70</fullName>
    </submittedName>
</protein>
<dbReference type="OrthoDB" id="9794372at2"/>
<feature type="domain" description="RNA polymerase sigma factor 70 region 4 type 2" evidence="6">
    <location>
        <begin position="109"/>
        <end position="157"/>
    </location>
</feature>
<evidence type="ECO:0000256" key="2">
    <source>
        <dbReference type="ARBA" id="ARBA00023015"/>
    </source>
</evidence>
<organism evidence="7 8">
    <name type="scientific">Telmatospirillum siberiense</name>
    <dbReference type="NCBI Taxonomy" id="382514"/>
    <lineage>
        <taxon>Bacteria</taxon>
        <taxon>Pseudomonadati</taxon>
        <taxon>Pseudomonadota</taxon>
        <taxon>Alphaproteobacteria</taxon>
        <taxon>Rhodospirillales</taxon>
        <taxon>Rhodospirillaceae</taxon>
        <taxon>Telmatospirillum</taxon>
    </lineage>
</organism>
<dbReference type="PANTHER" id="PTHR43133">
    <property type="entry name" value="RNA POLYMERASE ECF-TYPE SIGMA FACTO"/>
    <property type="match status" value="1"/>
</dbReference>
<evidence type="ECO:0000256" key="1">
    <source>
        <dbReference type="ARBA" id="ARBA00010641"/>
    </source>
</evidence>
<name>A0A2N3PW59_9PROT</name>
<evidence type="ECO:0000259" key="6">
    <source>
        <dbReference type="Pfam" id="PF08281"/>
    </source>
</evidence>
<feature type="domain" description="RNA polymerase sigma-70 region 2" evidence="5">
    <location>
        <begin position="14"/>
        <end position="79"/>
    </location>
</feature>
<evidence type="ECO:0000313" key="8">
    <source>
        <dbReference type="Proteomes" id="UP000233293"/>
    </source>
</evidence>
<dbReference type="InterPro" id="IPR013324">
    <property type="entry name" value="RNA_pol_sigma_r3/r4-like"/>
</dbReference>
<evidence type="ECO:0000256" key="3">
    <source>
        <dbReference type="ARBA" id="ARBA00023082"/>
    </source>
</evidence>
<dbReference type="SUPFAM" id="SSF88946">
    <property type="entry name" value="Sigma2 domain of RNA polymerase sigma factors"/>
    <property type="match status" value="1"/>
</dbReference>
<dbReference type="GO" id="GO:0003677">
    <property type="term" value="F:DNA binding"/>
    <property type="evidence" value="ECO:0007669"/>
    <property type="project" value="InterPro"/>
</dbReference>
<dbReference type="InterPro" id="IPR014284">
    <property type="entry name" value="RNA_pol_sigma-70_dom"/>
</dbReference>
<comment type="caution">
    <text evidence="7">The sequence shown here is derived from an EMBL/GenBank/DDBJ whole genome shotgun (WGS) entry which is preliminary data.</text>
</comment>
<dbReference type="GO" id="GO:0016987">
    <property type="term" value="F:sigma factor activity"/>
    <property type="evidence" value="ECO:0007669"/>
    <property type="project" value="UniProtKB-KW"/>
</dbReference>
<keyword evidence="2" id="KW-0805">Transcription regulation</keyword>
<dbReference type="EMBL" id="PIUM01000010">
    <property type="protein sequence ID" value="PKU24630.1"/>
    <property type="molecule type" value="Genomic_DNA"/>
</dbReference>
<keyword evidence="8" id="KW-1185">Reference proteome</keyword>
<evidence type="ECO:0000259" key="5">
    <source>
        <dbReference type="Pfam" id="PF04542"/>
    </source>
</evidence>
<dbReference type="GO" id="GO:0006352">
    <property type="term" value="P:DNA-templated transcription initiation"/>
    <property type="evidence" value="ECO:0007669"/>
    <property type="project" value="InterPro"/>
</dbReference>
<dbReference type="InterPro" id="IPR036388">
    <property type="entry name" value="WH-like_DNA-bd_sf"/>
</dbReference>
<dbReference type="Gene3D" id="1.10.1740.10">
    <property type="match status" value="1"/>
</dbReference>
<dbReference type="AlphaFoldDB" id="A0A2N3PW59"/>
<keyword evidence="3" id="KW-0731">Sigma factor</keyword>
<evidence type="ECO:0000256" key="4">
    <source>
        <dbReference type="ARBA" id="ARBA00023163"/>
    </source>
</evidence>
<dbReference type="InterPro" id="IPR013249">
    <property type="entry name" value="RNA_pol_sigma70_r4_t2"/>
</dbReference>
<dbReference type="InterPro" id="IPR007627">
    <property type="entry name" value="RNA_pol_sigma70_r2"/>
</dbReference>
<dbReference type="Pfam" id="PF08281">
    <property type="entry name" value="Sigma70_r4_2"/>
    <property type="match status" value="1"/>
</dbReference>
<dbReference type="Proteomes" id="UP000233293">
    <property type="component" value="Unassembled WGS sequence"/>
</dbReference>
<dbReference type="SUPFAM" id="SSF88659">
    <property type="entry name" value="Sigma3 and sigma4 domains of RNA polymerase sigma factors"/>
    <property type="match status" value="1"/>
</dbReference>
<dbReference type="RefSeq" id="WP_101250666.1">
    <property type="nucleotide sequence ID" value="NZ_PIUM01000010.1"/>
</dbReference>
<gene>
    <name evidence="7" type="ORF">CWS72_11080</name>
</gene>
<reference evidence="8" key="1">
    <citation type="submission" date="2017-12" db="EMBL/GenBank/DDBJ databases">
        <title>Draft genome sequence of Telmatospirillum siberiense 26-4b1T, an acidotolerant peatland alphaproteobacterium potentially involved in sulfur cycling.</title>
        <authorList>
            <person name="Hausmann B."/>
            <person name="Pjevac P."/>
            <person name="Schreck K."/>
            <person name="Herbold C.W."/>
            <person name="Daims H."/>
            <person name="Wagner M."/>
            <person name="Pester M."/>
            <person name="Loy A."/>
        </authorList>
    </citation>
    <scope>NUCLEOTIDE SEQUENCE [LARGE SCALE GENOMIC DNA]</scope>
    <source>
        <strain evidence="8">26-4b1</strain>
    </source>
</reference>
<comment type="similarity">
    <text evidence="1">Belongs to the sigma-70 factor family. ECF subfamily.</text>
</comment>
<accession>A0A2N3PW59</accession>
<evidence type="ECO:0000313" key="7">
    <source>
        <dbReference type="EMBL" id="PKU24630.1"/>
    </source>
</evidence>
<dbReference type="NCBIfam" id="TIGR02937">
    <property type="entry name" value="sigma70-ECF"/>
    <property type="match status" value="1"/>
</dbReference>
<keyword evidence="4" id="KW-0804">Transcription</keyword>
<dbReference type="Gene3D" id="1.10.10.10">
    <property type="entry name" value="Winged helix-like DNA-binding domain superfamily/Winged helix DNA-binding domain"/>
    <property type="match status" value="1"/>
</dbReference>
<dbReference type="Pfam" id="PF04542">
    <property type="entry name" value="Sigma70_r2"/>
    <property type="match status" value="1"/>
</dbReference>
<dbReference type="InterPro" id="IPR039425">
    <property type="entry name" value="RNA_pol_sigma-70-like"/>
</dbReference>
<dbReference type="PANTHER" id="PTHR43133:SF63">
    <property type="entry name" value="RNA POLYMERASE SIGMA FACTOR FECI-RELATED"/>
    <property type="match status" value="1"/>
</dbReference>
<dbReference type="InterPro" id="IPR013325">
    <property type="entry name" value="RNA_pol_sigma_r2"/>
</dbReference>